<dbReference type="PANTHER" id="PTHR39200">
    <property type="entry name" value="HYPOTHETICAL EXPORTED PROTEIN"/>
    <property type="match status" value="1"/>
</dbReference>
<evidence type="ECO:0000313" key="4">
    <source>
        <dbReference type="Proteomes" id="UP000268033"/>
    </source>
</evidence>
<organism evidence="3 4">
    <name type="scientific">Gallaecimonas pentaromativorans</name>
    <dbReference type="NCBI Taxonomy" id="584787"/>
    <lineage>
        <taxon>Bacteria</taxon>
        <taxon>Pseudomonadati</taxon>
        <taxon>Pseudomonadota</taxon>
        <taxon>Gammaproteobacteria</taxon>
        <taxon>Enterobacterales</taxon>
        <taxon>Gallaecimonadaceae</taxon>
        <taxon>Gallaecimonas</taxon>
    </lineage>
</organism>
<evidence type="ECO:0000259" key="2">
    <source>
        <dbReference type="Pfam" id="PF10988"/>
    </source>
</evidence>
<evidence type="ECO:0000313" key="3">
    <source>
        <dbReference type="EMBL" id="ROQ24225.1"/>
    </source>
</evidence>
<proteinExistence type="predicted"/>
<sequence length="248" mass="25769">MKPKHLIIATAALLLVGVQASAYASWWSSDDDVKGNGNVVEHSQNLDKVDELDLALPAKIKVVRGENSITIKAEENLQAYIVVKTDGDELEVRAKKGYDLHPTKPIEITISVETLSELSLAGSGDVKVAAFSGSDDLKLDLSGSGSITMDSAEYPKVSIDIAGSSGVTIHGGNTDKLSVDIAGSGDVDTHKLAARDVKVDIAGSGDVAVRASGSLDIDIAGSGDVDYYGSPTIKQSVMGSGDVSRKGD</sequence>
<keyword evidence="4" id="KW-1185">Reference proteome</keyword>
<comment type="caution">
    <text evidence="3">The sequence shown here is derived from an EMBL/GenBank/DDBJ whole genome shotgun (WGS) entry which is preliminary data.</text>
</comment>
<dbReference type="STRING" id="584787.GCA_001247655_00699"/>
<dbReference type="PANTHER" id="PTHR39200:SF1">
    <property type="entry name" value="AUTO-TRANSPORTER ADHESIN HEAD GIN DOMAIN-CONTAINING PROTEIN-RELATED"/>
    <property type="match status" value="1"/>
</dbReference>
<gene>
    <name evidence="3" type="ORF">EDC28_107106</name>
</gene>
<dbReference type="AlphaFoldDB" id="A0A3N1P6Q8"/>
<name>A0A3N1P6Q8_9GAMM</name>
<dbReference type="OrthoDB" id="5585143at2"/>
<evidence type="ECO:0000256" key="1">
    <source>
        <dbReference type="SAM" id="SignalP"/>
    </source>
</evidence>
<feature type="chain" id="PRO_5017927033" evidence="1">
    <location>
        <begin position="25"/>
        <end position="248"/>
    </location>
</feature>
<reference evidence="3 4" key="1">
    <citation type="submission" date="2018-11" db="EMBL/GenBank/DDBJ databases">
        <title>Genomic Encyclopedia of Type Strains, Phase IV (KMG-IV): sequencing the most valuable type-strain genomes for metagenomic binning, comparative biology and taxonomic classification.</title>
        <authorList>
            <person name="Goeker M."/>
        </authorList>
    </citation>
    <scope>NUCLEOTIDE SEQUENCE [LARGE SCALE GENOMIC DNA]</scope>
    <source>
        <strain evidence="3 4">DSM 21945</strain>
    </source>
</reference>
<dbReference type="EMBL" id="RJUL01000007">
    <property type="protein sequence ID" value="ROQ24225.1"/>
    <property type="molecule type" value="Genomic_DNA"/>
</dbReference>
<dbReference type="RefSeq" id="WP_050659609.1">
    <property type="nucleotide sequence ID" value="NZ_JBLXAC010000010.1"/>
</dbReference>
<feature type="signal peptide" evidence="1">
    <location>
        <begin position="1"/>
        <end position="24"/>
    </location>
</feature>
<dbReference type="Gene3D" id="2.160.20.120">
    <property type="match status" value="1"/>
</dbReference>
<protein>
    <submittedName>
        <fullName evidence="3">Putative autotransporter adhesin-like protein</fullName>
    </submittedName>
</protein>
<dbReference type="Proteomes" id="UP000268033">
    <property type="component" value="Unassembled WGS sequence"/>
</dbReference>
<dbReference type="InterPro" id="IPR021255">
    <property type="entry name" value="DUF2807"/>
</dbReference>
<feature type="domain" description="Putative auto-transporter adhesin head GIN" evidence="2">
    <location>
        <begin position="51"/>
        <end position="231"/>
    </location>
</feature>
<accession>A0A3N1P6Q8</accession>
<keyword evidence="1" id="KW-0732">Signal</keyword>
<dbReference type="Pfam" id="PF10988">
    <property type="entry name" value="DUF2807"/>
    <property type="match status" value="1"/>
</dbReference>